<evidence type="ECO:0000259" key="7">
    <source>
        <dbReference type="PROSITE" id="PS51048"/>
    </source>
</evidence>
<name>W9SZE3_9ROSA</name>
<gene>
    <name evidence="9" type="ORF">L484_006700</name>
</gene>
<dbReference type="Pfam" id="PF04969">
    <property type="entry name" value="CS"/>
    <property type="match status" value="1"/>
</dbReference>
<dbReference type="GO" id="GO:0006950">
    <property type="term" value="P:response to stress"/>
    <property type="evidence" value="ECO:0007669"/>
    <property type="project" value="UniProtKB-ARBA"/>
</dbReference>
<dbReference type="InterPro" id="IPR007052">
    <property type="entry name" value="CS_dom"/>
</dbReference>
<dbReference type="CDD" id="cd06466">
    <property type="entry name" value="p23_CS_SGT1_like"/>
    <property type="match status" value="1"/>
</dbReference>
<organism evidence="9 10">
    <name type="scientific">Morus notabilis</name>
    <dbReference type="NCBI Taxonomy" id="981085"/>
    <lineage>
        <taxon>Eukaryota</taxon>
        <taxon>Viridiplantae</taxon>
        <taxon>Streptophyta</taxon>
        <taxon>Embryophyta</taxon>
        <taxon>Tracheophyta</taxon>
        <taxon>Spermatophyta</taxon>
        <taxon>Magnoliopsida</taxon>
        <taxon>eudicotyledons</taxon>
        <taxon>Gunneridae</taxon>
        <taxon>Pentapetalae</taxon>
        <taxon>rosids</taxon>
        <taxon>fabids</taxon>
        <taxon>Rosales</taxon>
        <taxon>Moraceae</taxon>
        <taxon>Moreae</taxon>
        <taxon>Morus</taxon>
    </lineage>
</organism>
<dbReference type="eggNOG" id="KOG1309">
    <property type="taxonomic scope" value="Eukaryota"/>
</dbReference>
<dbReference type="FunFam" id="1.25.40.10:FF:000778">
    <property type="entry name" value="Protein SGT1 homolog"/>
    <property type="match status" value="1"/>
</dbReference>
<keyword evidence="2" id="KW-0677">Repeat</keyword>
<dbReference type="eggNOG" id="KOG0376">
    <property type="taxonomic scope" value="Eukaryota"/>
</dbReference>
<keyword evidence="3 6" id="KW-0802">TPR repeat</keyword>
<feature type="repeat" description="TPR" evidence="6">
    <location>
        <begin position="2"/>
        <end position="35"/>
    </location>
</feature>
<protein>
    <recommendedName>
        <fullName evidence="4">Protein SGT1 homolog</fullName>
    </recommendedName>
    <alternativeName>
        <fullName evidence="5">Suppressor of G2 allele of SKP1 homolog</fullName>
    </alternativeName>
</protein>
<dbReference type="KEGG" id="mnt:21390122"/>
<reference evidence="10" key="1">
    <citation type="submission" date="2013-01" db="EMBL/GenBank/DDBJ databases">
        <title>Draft Genome Sequence of a Mulberry Tree, Morus notabilis C.K. Schneid.</title>
        <authorList>
            <person name="He N."/>
            <person name="Zhao S."/>
        </authorList>
    </citation>
    <scope>NUCLEOTIDE SEQUENCE</scope>
</reference>
<comment type="similarity">
    <text evidence="1">Belongs to the SGT1 family.</text>
</comment>
<dbReference type="SMART" id="SM00028">
    <property type="entry name" value="TPR"/>
    <property type="match status" value="3"/>
</dbReference>
<dbReference type="SUPFAM" id="SSF49764">
    <property type="entry name" value="HSP20-like chaperones"/>
    <property type="match status" value="1"/>
</dbReference>
<evidence type="ECO:0000313" key="10">
    <source>
        <dbReference type="Proteomes" id="UP000030645"/>
    </source>
</evidence>
<evidence type="ECO:0000259" key="8">
    <source>
        <dbReference type="PROSITE" id="PS51203"/>
    </source>
</evidence>
<sequence length="362" mass="40692">MASDLAEKAREAFVDDDFQLAVDLYSQAITLNPENADLFADRAQANLKLNNFTEAVGDANKAIELDRSMAKAYLRKGIACLKLEEYHTAKAALEVGASLSSNDSRFTRLLKECDNCIEEENKLLNKPLTSNGLASTTPVSVETLADFKKQRNLSSQIDTSLRPKYRHEFYQKPDEVVVTIFAKGIPARHVFIEFGEQILSVKIEIPGEDAYHFQPRLFGKISPDKCRYQILSTKIEIRLVKAEAIQWASLEYSREAIVPLRVNVSSGGSVKPAYPSSKPKSRDWDKLEAQVKTEEKEEKLEGDAALNKLFQDIYQDADEDIRRAMTKSFVESNGTVLSTDWKEVGSMKVASSPPKGMELRKW</sequence>
<evidence type="ECO:0000256" key="2">
    <source>
        <dbReference type="ARBA" id="ARBA00022737"/>
    </source>
</evidence>
<evidence type="ECO:0000256" key="1">
    <source>
        <dbReference type="ARBA" id="ARBA00008509"/>
    </source>
</evidence>
<dbReference type="FunFam" id="2.60.40.790:FF:000041">
    <property type="entry name" value="Protein SGT1 homolog A"/>
    <property type="match status" value="1"/>
</dbReference>
<feature type="domain" description="SGS" evidence="7">
    <location>
        <begin position="273"/>
        <end position="362"/>
    </location>
</feature>
<dbReference type="InterPro" id="IPR011990">
    <property type="entry name" value="TPR-like_helical_dom_sf"/>
</dbReference>
<dbReference type="STRING" id="981085.W9SZE3"/>
<dbReference type="Gene3D" id="1.25.40.10">
    <property type="entry name" value="Tetratricopeptide repeat domain"/>
    <property type="match status" value="1"/>
</dbReference>
<keyword evidence="10" id="KW-1185">Reference proteome</keyword>
<dbReference type="Pfam" id="PF05002">
    <property type="entry name" value="SGS"/>
    <property type="match status" value="1"/>
</dbReference>
<dbReference type="InterPro" id="IPR007699">
    <property type="entry name" value="SGS_dom"/>
</dbReference>
<dbReference type="PROSITE" id="PS51203">
    <property type="entry name" value="CS"/>
    <property type="match status" value="1"/>
</dbReference>
<dbReference type="InterPro" id="IPR044563">
    <property type="entry name" value="Sgt1-like"/>
</dbReference>
<evidence type="ECO:0000256" key="4">
    <source>
        <dbReference type="ARBA" id="ARBA00069423"/>
    </source>
</evidence>
<dbReference type="InterPro" id="IPR008978">
    <property type="entry name" value="HSP20-like_chaperone"/>
</dbReference>
<dbReference type="GO" id="GO:0051087">
    <property type="term" value="F:protein-folding chaperone binding"/>
    <property type="evidence" value="ECO:0007669"/>
    <property type="project" value="InterPro"/>
</dbReference>
<dbReference type="InterPro" id="IPR019734">
    <property type="entry name" value="TPR_rpt"/>
</dbReference>
<proteinExistence type="inferred from homology"/>
<evidence type="ECO:0000256" key="5">
    <source>
        <dbReference type="ARBA" id="ARBA00075471"/>
    </source>
</evidence>
<dbReference type="PANTHER" id="PTHR45862">
    <property type="entry name" value="PROTEIN SGT1 HOMOLOG"/>
    <property type="match status" value="1"/>
</dbReference>
<evidence type="ECO:0000256" key="3">
    <source>
        <dbReference type="ARBA" id="ARBA00022803"/>
    </source>
</evidence>
<dbReference type="SUPFAM" id="SSF48452">
    <property type="entry name" value="TPR-like"/>
    <property type="match status" value="1"/>
</dbReference>
<evidence type="ECO:0000313" key="9">
    <source>
        <dbReference type="EMBL" id="EXC34345.1"/>
    </source>
</evidence>
<feature type="domain" description="CS" evidence="8">
    <location>
        <begin position="162"/>
        <end position="251"/>
    </location>
</feature>
<dbReference type="OrthoDB" id="1898560at2759"/>
<dbReference type="AlphaFoldDB" id="W9SZE3"/>
<dbReference type="EMBL" id="KE346349">
    <property type="protein sequence ID" value="EXC34345.1"/>
    <property type="molecule type" value="Genomic_DNA"/>
</dbReference>
<dbReference type="Gene3D" id="2.60.40.790">
    <property type="match status" value="1"/>
</dbReference>
<accession>W9SZE3</accession>
<dbReference type="PROSITE" id="PS50005">
    <property type="entry name" value="TPR"/>
    <property type="match status" value="1"/>
</dbReference>
<dbReference type="Proteomes" id="UP000030645">
    <property type="component" value="Unassembled WGS sequence"/>
</dbReference>
<evidence type="ECO:0000256" key="6">
    <source>
        <dbReference type="PROSITE-ProRule" id="PRU00339"/>
    </source>
</evidence>
<dbReference type="PROSITE" id="PS51048">
    <property type="entry name" value="SGS"/>
    <property type="match status" value="1"/>
</dbReference>